<name>A0A1G9IWF3_9GAMM</name>
<feature type="domain" description="Ig-like SoxY" evidence="2">
    <location>
        <begin position="54"/>
        <end position="163"/>
    </location>
</feature>
<gene>
    <name evidence="3" type="ORF">SAMN05192555_103300</name>
</gene>
<evidence type="ECO:0000259" key="2">
    <source>
        <dbReference type="Pfam" id="PF13501"/>
    </source>
</evidence>
<dbReference type="InterPro" id="IPR013783">
    <property type="entry name" value="Ig-like_fold"/>
</dbReference>
<dbReference type="PROSITE" id="PS51318">
    <property type="entry name" value="TAT"/>
    <property type="match status" value="1"/>
</dbReference>
<dbReference type="NCBIfam" id="TIGR04490">
    <property type="entry name" value="SoxZ_true"/>
    <property type="match status" value="1"/>
</dbReference>
<dbReference type="Pfam" id="PF13501">
    <property type="entry name" value="SoxY"/>
    <property type="match status" value="1"/>
</dbReference>
<organism evidence="3 4">
    <name type="scientific">Franzmannia pantelleriensis</name>
    <dbReference type="NCBI Taxonomy" id="48727"/>
    <lineage>
        <taxon>Bacteria</taxon>
        <taxon>Pseudomonadati</taxon>
        <taxon>Pseudomonadota</taxon>
        <taxon>Gammaproteobacteria</taxon>
        <taxon>Oceanospirillales</taxon>
        <taxon>Halomonadaceae</taxon>
        <taxon>Franzmannia</taxon>
    </lineage>
</organism>
<dbReference type="InterPro" id="IPR006311">
    <property type="entry name" value="TAT_signal"/>
</dbReference>
<protein>
    <submittedName>
        <fullName evidence="3">Sulfur-oxidizing protein SoxY</fullName>
    </submittedName>
</protein>
<evidence type="ECO:0000313" key="4">
    <source>
        <dbReference type="Proteomes" id="UP000199107"/>
    </source>
</evidence>
<dbReference type="Proteomes" id="UP000199107">
    <property type="component" value="Unassembled WGS sequence"/>
</dbReference>
<dbReference type="Gene3D" id="2.60.40.10">
    <property type="entry name" value="Immunoglobulins"/>
    <property type="match status" value="1"/>
</dbReference>
<keyword evidence="4" id="KW-1185">Reference proteome</keyword>
<accession>A0A1G9IWF3</accession>
<proteinExistence type="predicted"/>
<dbReference type="InterPro" id="IPR014880">
    <property type="entry name" value="SoxZ_dom"/>
</dbReference>
<feature type="domain" description="Sulphur oxidation protein SoxZ" evidence="1">
    <location>
        <begin position="186"/>
        <end position="273"/>
    </location>
</feature>
<dbReference type="InterPro" id="IPR030995">
    <property type="entry name" value="SoxZ"/>
</dbReference>
<dbReference type="InterPro" id="IPR038162">
    <property type="entry name" value="SoxY_sf"/>
</dbReference>
<dbReference type="STRING" id="48727.SAMN05192555_103300"/>
<dbReference type="Pfam" id="PF08770">
    <property type="entry name" value="SoxZ"/>
    <property type="match status" value="1"/>
</dbReference>
<evidence type="ECO:0000313" key="3">
    <source>
        <dbReference type="EMBL" id="SDL29520.1"/>
    </source>
</evidence>
<dbReference type="Gene3D" id="2.60.40.2470">
    <property type="entry name" value="SoxY domain"/>
    <property type="match status" value="1"/>
</dbReference>
<dbReference type="OrthoDB" id="9795530at2"/>
<dbReference type="SUPFAM" id="SSF81296">
    <property type="entry name" value="E set domains"/>
    <property type="match status" value="1"/>
</dbReference>
<dbReference type="EMBL" id="FNGH01000003">
    <property type="protein sequence ID" value="SDL29520.1"/>
    <property type="molecule type" value="Genomic_DNA"/>
</dbReference>
<dbReference type="InterPro" id="IPR032711">
    <property type="entry name" value="SoxY"/>
</dbReference>
<dbReference type="AlphaFoldDB" id="A0A1G9IWF3"/>
<sequence length="279" mass="29890">MPHPHRHPTLTRRRLLGSGVGGLLCLGLLSAAPGLLFSSAALASDAWQRLDAAQQVVGDASPEGDGLTLDLPHVSEDGSAVALTVGVDASLDDGDYVESIHLFAAGNPNPEIAVFHLTPLAGKPEVSTRVRLNETQEVVAVARSAEGKVWATSREVRITVSGCLMRGDDVQESLSNPRVRVPDSFSASQPGEIRTLITHPMETGLREGDDGETLPRHIIERFTVSVDGDIAFEAELHQSVSANPYLRFHLAPEASGEAVFEWHDDTGESARETRELNVS</sequence>
<dbReference type="RefSeq" id="WP_089657561.1">
    <property type="nucleotide sequence ID" value="NZ_FNGH01000003.1"/>
</dbReference>
<reference evidence="4" key="1">
    <citation type="submission" date="2016-10" db="EMBL/GenBank/DDBJ databases">
        <authorList>
            <person name="Varghese N."/>
            <person name="Submissions S."/>
        </authorList>
    </citation>
    <scope>NUCLEOTIDE SEQUENCE [LARGE SCALE GENOMIC DNA]</scope>
    <source>
        <strain evidence="4">AAP</strain>
    </source>
</reference>
<evidence type="ECO:0000259" key="1">
    <source>
        <dbReference type="Pfam" id="PF08770"/>
    </source>
</evidence>
<dbReference type="InterPro" id="IPR014756">
    <property type="entry name" value="Ig_E-set"/>
</dbReference>